<feature type="compositionally biased region" description="Basic and acidic residues" evidence="9">
    <location>
        <begin position="195"/>
        <end position="210"/>
    </location>
</feature>
<dbReference type="KEGG" id="ctp:CTRG_06035"/>
<dbReference type="InterPro" id="IPR036236">
    <property type="entry name" value="Znf_C2H2_sf"/>
</dbReference>
<protein>
    <recommendedName>
        <fullName evidence="7">pH-response transcription factor pacC/RIM101</fullName>
    </recommendedName>
</protein>
<gene>
    <name evidence="12" type="ORF">CTRG_06035</name>
</gene>
<dbReference type="SMART" id="SM00355">
    <property type="entry name" value="ZnF_C2H2"/>
    <property type="match status" value="6"/>
</dbReference>
<feature type="region of interest" description="Disordered" evidence="9">
    <location>
        <begin position="184"/>
        <end position="218"/>
    </location>
</feature>
<dbReference type="Pfam" id="PF00096">
    <property type="entry name" value="zf-C2H2"/>
    <property type="match status" value="5"/>
</dbReference>
<dbReference type="FunFam" id="3.30.160.60:FF:000072">
    <property type="entry name" value="zinc finger protein 143 isoform X1"/>
    <property type="match status" value="1"/>
</dbReference>
<dbReference type="Proteomes" id="UP000002037">
    <property type="component" value="Unassembled WGS sequence"/>
</dbReference>
<dbReference type="eggNOG" id="KOG1721">
    <property type="taxonomic scope" value="Eukaryota"/>
</dbReference>
<dbReference type="GO" id="GO:0005667">
    <property type="term" value="C:transcription regulator complex"/>
    <property type="evidence" value="ECO:0007669"/>
    <property type="project" value="TreeGrafter"/>
</dbReference>
<evidence type="ECO:0000256" key="5">
    <source>
        <dbReference type="ARBA" id="ARBA00023054"/>
    </source>
</evidence>
<dbReference type="PANTHER" id="PTHR14003">
    <property type="entry name" value="TRANSCRIPTIONAL REPRESSOR PROTEIN YY"/>
    <property type="match status" value="1"/>
</dbReference>
<keyword evidence="5" id="KW-0175">Coiled coil</keyword>
<keyword evidence="4" id="KW-0862">Zinc</keyword>
<dbReference type="GO" id="GO:0008270">
    <property type="term" value="F:zinc ion binding"/>
    <property type="evidence" value="ECO:0007669"/>
    <property type="project" value="UniProtKB-KW"/>
</dbReference>
<dbReference type="OrthoDB" id="3437960at2759"/>
<feature type="region of interest" description="Disordered" evidence="9">
    <location>
        <begin position="309"/>
        <end position="331"/>
    </location>
</feature>
<feature type="transmembrane region" description="Helical" evidence="10">
    <location>
        <begin position="42"/>
        <end position="60"/>
    </location>
</feature>
<dbReference type="EMBL" id="GG692405">
    <property type="protein sequence ID" value="EER30251.1"/>
    <property type="molecule type" value="Genomic_DNA"/>
</dbReference>
<evidence type="ECO:0000256" key="6">
    <source>
        <dbReference type="ARBA" id="ARBA00038089"/>
    </source>
</evidence>
<dbReference type="RefSeq" id="XP_002546557.1">
    <property type="nucleotide sequence ID" value="XM_002546511.1"/>
</dbReference>
<reference evidence="12 13" key="1">
    <citation type="journal article" date="2009" name="Nature">
        <title>Evolution of pathogenicity and sexual reproduction in eight Candida genomes.</title>
        <authorList>
            <person name="Butler G."/>
            <person name="Rasmussen M.D."/>
            <person name="Lin M.F."/>
            <person name="Santos M.A."/>
            <person name="Sakthikumar S."/>
            <person name="Munro C.A."/>
            <person name="Rheinbay E."/>
            <person name="Grabherr M."/>
            <person name="Forche A."/>
            <person name="Reedy J.L."/>
            <person name="Agrafioti I."/>
            <person name="Arnaud M.B."/>
            <person name="Bates S."/>
            <person name="Brown A.J."/>
            <person name="Brunke S."/>
            <person name="Costanzo M.C."/>
            <person name="Fitzpatrick D.A."/>
            <person name="de Groot P.W."/>
            <person name="Harris D."/>
            <person name="Hoyer L.L."/>
            <person name="Hube B."/>
            <person name="Klis F.M."/>
            <person name="Kodira C."/>
            <person name="Lennard N."/>
            <person name="Logue M.E."/>
            <person name="Martin R."/>
            <person name="Neiman A.M."/>
            <person name="Nikolaou E."/>
            <person name="Quail M.A."/>
            <person name="Quinn J."/>
            <person name="Santos M.C."/>
            <person name="Schmitzberger F.F."/>
            <person name="Sherlock G."/>
            <person name="Shah P."/>
            <person name="Silverstein K.A."/>
            <person name="Skrzypek M.S."/>
            <person name="Soll D."/>
            <person name="Staggs R."/>
            <person name="Stansfield I."/>
            <person name="Stumpf M.P."/>
            <person name="Sudbery P.E."/>
            <person name="Srikantha T."/>
            <person name="Zeng Q."/>
            <person name="Berman J."/>
            <person name="Berriman M."/>
            <person name="Heitman J."/>
            <person name="Gow N.A."/>
            <person name="Lorenz M.C."/>
            <person name="Birren B.W."/>
            <person name="Kellis M."/>
            <person name="Cuomo C.A."/>
        </authorList>
    </citation>
    <scope>NUCLEOTIDE SEQUENCE [LARGE SCALE GENOMIC DNA]</scope>
    <source>
        <strain evidence="13">ATCC MYA-3404 / T1</strain>
    </source>
</reference>
<feature type="domain" description="C2H2-type" evidence="11">
    <location>
        <begin position="345"/>
        <end position="375"/>
    </location>
</feature>
<comment type="similarity">
    <text evidence="6">Belongs to the pacC/RIM101 family.</text>
</comment>
<feature type="domain" description="C2H2-type" evidence="11">
    <location>
        <begin position="259"/>
        <end position="282"/>
    </location>
</feature>
<keyword evidence="13" id="KW-1185">Reference proteome</keyword>
<dbReference type="PROSITE" id="PS00028">
    <property type="entry name" value="ZINC_FINGER_C2H2_1"/>
    <property type="match status" value="4"/>
</dbReference>
<keyword evidence="10" id="KW-1133">Transmembrane helix</keyword>
<name>C5MIZ2_CANTT</name>
<keyword evidence="3 8" id="KW-0863">Zinc-finger</keyword>
<evidence type="ECO:0000256" key="7">
    <source>
        <dbReference type="ARBA" id="ARBA00039490"/>
    </source>
</evidence>
<evidence type="ECO:0000256" key="10">
    <source>
        <dbReference type="SAM" id="Phobius"/>
    </source>
</evidence>
<sequence length="482" mass="55963">MCCGKRHSKEKRKSKKKKLENFVELPITTHSHTHIHTIISHYHIFFCLFVFSFFFFNFYFNYTNYKIMTLSSRRKELRASIRENLHQAQIHEEEEDEGEENVVNRNLEDEFRDLHHNNNQFSENNPNNTTTQNATKSIHNKIGIDYTHYEPNEVNEFNRNIQAAATAYLASATQVSPEGINLKRSASEGEQSFEQIHDDELYPKRQRSNDPTKVSPQKRTMFKKIDNPNSSICEHCGMIFKNVIDKRNHRRTHSQPKRFECDICGKRFSQKANLEIHKTHVHHDLILDNEEEMNDATLAQVQEGSSNMFAEQNGSNIGSSNESDNGSNLNNQMKPPVDLKEVRVFHCNALQCGKGFISYDKLMNHIEVEHPGTVRPLKKESKKEKPKEPLPKIHHCTKEGCGKSFAKVSDLTRHTRIHTGERPYVCSYCHASFNQRYRLTTHTRIHTGEKPFRCEYCGKSFARGDAVQSHIFSIHRAKGEAF</sequence>
<dbReference type="AlphaFoldDB" id="C5MIZ2"/>
<feature type="region of interest" description="Disordered" evidence="9">
    <location>
        <begin position="373"/>
        <end position="392"/>
    </location>
</feature>
<keyword evidence="2" id="KW-0677">Repeat</keyword>
<evidence type="ECO:0000256" key="8">
    <source>
        <dbReference type="PROSITE-ProRule" id="PRU00042"/>
    </source>
</evidence>
<dbReference type="STRING" id="294747.C5MIZ2"/>
<dbReference type="HOGENOM" id="CLU_039067_0_0_1"/>
<evidence type="ECO:0000259" key="11">
    <source>
        <dbReference type="PROSITE" id="PS50157"/>
    </source>
</evidence>
<evidence type="ECO:0000256" key="3">
    <source>
        <dbReference type="ARBA" id="ARBA00022771"/>
    </source>
</evidence>
<dbReference type="GO" id="GO:0000981">
    <property type="term" value="F:DNA-binding transcription factor activity, RNA polymerase II-specific"/>
    <property type="evidence" value="ECO:0007669"/>
    <property type="project" value="UniProtKB-ARBA"/>
</dbReference>
<dbReference type="FunFam" id="3.30.160.60:FF:000100">
    <property type="entry name" value="Zinc finger 45-like"/>
    <property type="match status" value="2"/>
</dbReference>
<dbReference type="VEuPathDB" id="FungiDB:CTRG_06035"/>
<dbReference type="SUPFAM" id="SSF57667">
    <property type="entry name" value="beta-beta-alpha zinc fingers"/>
    <property type="match status" value="3"/>
</dbReference>
<keyword evidence="10" id="KW-0812">Transmembrane</keyword>
<accession>C5MIZ2</accession>
<evidence type="ECO:0000256" key="9">
    <source>
        <dbReference type="SAM" id="MobiDB-lite"/>
    </source>
</evidence>
<dbReference type="GO" id="GO:0000978">
    <property type="term" value="F:RNA polymerase II cis-regulatory region sequence-specific DNA binding"/>
    <property type="evidence" value="ECO:0007669"/>
    <property type="project" value="TreeGrafter"/>
</dbReference>
<feature type="domain" description="C2H2-type" evidence="11">
    <location>
        <begin position="231"/>
        <end position="258"/>
    </location>
</feature>
<dbReference type="InterPro" id="IPR013087">
    <property type="entry name" value="Znf_C2H2_type"/>
</dbReference>
<dbReference type="Gene3D" id="3.30.160.60">
    <property type="entry name" value="Classic Zinc Finger"/>
    <property type="match status" value="4"/>
</dbReference>
<evidence type="ECO:0000256" key="1">
    <source>
        <dbReference type="ARBA" id="ARBA00022723"/>
    </source>
</evidence>
<dbReference type="PROSITE" id="PS50157">
    <property type="entry name" value="ZINC_FINGER_C2H2_2"/>
    <property type="match status" value="6"/>
</dbReference>
<evidence type="ECO:0000313" key="13">
    <source>
        <dbReference type="Proteomes" id="UP000002037"/>
    </source>
</evidence>
<evidence type="ECO:0000313" key="12">
    <source>
        <dbReference type="EMBL" id="EER30251.1"/>
    </source>
</evidence>
<proteinExistence type="inferred from homology"/>
<organism evidence="12 13">
    <name type="scientific">Candida tropicalis (strain ATCC MYA-3404 / T1)</name>
    <name type="common">Yeast</name>
    <dbReference type="NCBI Taxonomy" id="294747"/>
    <lineage>
        <taxon>Eukaryota</taxon>
        <taxon>Fungi</taxon>
        <taxon>Dikarya</taxon>
        <taxon>Ascomycota</taxon>
        <taxon>Saccharomycotina</taxon>
        <taxon>Pichiomycetes</taxon>
        <taxon>Debaryomycetaceae</taxon>
        <taxon>Candida/Lodderomyces clade</taxon>
        <taxon>Candida</taxon>
    </lineage>
</organism>
<keyword evidence="1" id="KW-0479">Metal-binding</keyword>
<feature type="domain" description="C2H2-type" evidence="11">
    <location>
        <begin position="394"/>
        <end position="423"/>
    </location>
</feature>
<evidence type="ECO:0000256" key="4">
    <source>
        <dbReference type="ARBA" id="ARBA00022833"/>
    </source>
</evidence>
<dbReference type="FunFam" id="3.30.160.60:FF:002343">
    <property type="entry name" value="Zinc finger protein 33A"/>
    <property type="match status" value="1"/>
</dbReference>
<keyword evidence="10" id="KW-0472">Membrane</keyword>
<evidence type="ECO:0000256" key="2">
    <source>
        <dbReference type="ARBA" id="ARBA00022737"/>
    </source>
</evidence>
<dbReference type="PANTHER" id="PTHR14003:SF19">
    <property type="entry name" value="YY2 TRANSCRIPTION FACTOR"/>
    <property type="match status" value="1"/>
</dbReference>
<dbReference type="GO" id="GO:0000785">
    <property type="term" value="C:chromatin"/>
    <property type="evidence" value="ECO:0007669"/>
    <property type="project" value="TreeGrafter"/>
</dbReference>
<dbReference type="GeneID" id="8298606"/>
<feature type="domain" description="C2H2-type" evidence="11">
    <location>
        <begin position="452"/>
        <end position="480"/>
    </location>
</feature>
<feature type="domain" description="C2H2-type" evidence="11">
    <location>
        <begin position="424"/>
        <end position="451"/>
    </location>
</feature>